<accession>A0A127VBC6</accession>
<organism evidence="1 2">
    <name type="scientific">Pedobacter cryoconitis</name>
    <dbReference type="NCBI Taxonomy" id="188932"/>
    <lineage>
        <taxon>Bacteria</taxon>
        <taxon>Pseudomonadati</taxon>
        <taxon>Bacteroidota</taxon>
        <taxon>Sphingobacteriia</taxon>
        <taxon>Sphingobacteriales</taxon>
        <taxon>Sphingobacteriaceae</taxon>
        <taxon>Pedobacter</taxon>
    </lineage>
</organism>
<dbReference type="AlphaFoldDB" id="A0A127VBC6"/>
<gene>
    <name evidence="1" type="ORF">AY601_1612</name>
</gene>
<evidence type="ECO:0000313" key="2">
    <source>
        <dbReference type="Proteomes" id="UP000071561"/>
    </source>
</evidence>
<evidence type="ECO:0000313" key="1">
    <source>
        <dbReference type="EMBL" id="AMP98527.1"/>
    </source>
</evidence>
<proteinExistence type="predicted"/>
<name>A0A127VBC6_9SPHI</name>
<sequence>MIQLFKSIETERFFLTGNRNQINYINRTNTLNYSQLFFMKNRVKDHHVNDSKTRRYY</sequence>
<dbReference type="PATRIC" id="fig|188932.3.peg.1678"/>
<protein>
    <submittedName>
        <fullName evidence="1">Uncharacterized protein</fullName>
    </submittedName>
</protein>
<keyword evidence="2" id="KW-1185">Reference proteome</keyword>
<dbReference type="KEGG" id="pcm:AY601_1612"/>
<dbReference type="Proteomes" id="UP000071561">
    <property type="component" value="Chromosome"/>
</dbReference>
<dbReference type="EMBL" id="CP014504">
    <property type="protein sequence ID" value="AMP98527.1"/>
    <property type="molecule type" value="Genomic_DNA"/>
</dbReference>
<reference evidence="1 2" key="1">
    <citation type="submission" date="2016-03" db="EMBL/GenBank/DDBJ databases">
        <title>Complete genome sequence of Pedobacter cryoconitis PAMC 27485.</title>
        <authorList>
            <person name="Lee J."/>
            <person name="Kim O.-S."/>
        </authorList>
    </citation>
    <scope>NUCLEOTIDE SEQUENCE [LARGE SCALE GENOMIC DNA]</scope>
    <source>
        <strain evidence="1 2">PAMC 27485</strain>
    </source>
</reference>